<dbReference type="EMBL" id="JAWRVE010000180">
    <property type="protein sequence ID" value="KAL1850967.1"/>
    <property type="molecule type" value="Genomic_DNA"/>
</dbReference>
<dbReference type="InterPro" id="IPR055560">
    <property type="entry name" value="DUF7136"/>
</dbReference>
<comment type="caution">
    <text evidence="4">The sequence shown here is derived from an EMBL/GenBank/DDBJ whole genome shotgun (WGS) entry which is preliminary data.</text>
</comment>
<feature type="compositionally biased region" description="Low complexity" evidence="1">
    <location>
        <begin position="276"/>
        <end position="334"/>
    </location>
</feature>
<sequence length="369" mass="37628">MVLTKDSLSSGVGLATLLYFLVNTSQAQSVTLPSNVAVDLVFPRNDTYNPADPFPVVFALQGASAAWTFGFSFEWRIRRARGCQGECGIVDSGRLSVDQGEFGSVSFESEDYYIYRGESTALSGNWGLGVAAGGFEGAYSLEWDFGFLRNCSDDGGAIQSEGGRTDFTGSNIFSVVPGASPNVRAQLGECPISGGVTGVEANLDGCPSLGATEVEADPCVVEVPEDVIDTVVAQLAAGGSPEQPGAPPMPGVPLPGGPPGVTTVIGYPGDDGGTQTAPGGDSPSTSTSLSGISPTPAIPTNTSPTPTSPSSSNTPSVVPPSESSPSTSASEQTSAVPTPVVVNESVTTEKRPFQVAVIALLSTLGVYML</sequence>
<keyword evidence="2" id="KW-0732">Signal</keyword>
<evidence type="ECO:0000256" key="1">
    <source>
        <dbReference type="SAM" id="MobiDB-lite"/>
    </source>
</evidence>
<feature type="region of interest" description="Disordered" evidence="1">
    <location>
        <begin position="237"/>
        <end position="339"/>
    </location>
</feature>
<feature type="chain" id="PRO_5045084726" description="DUF7136 domain-containing protein" evidence="2">
    <location>
        <begin position="28"/>
        <end position="369"/>
    </location>
</feature>
<proteinExistence type="predicted"/>
<accession>A0ABR3W1V0</accession>
<feature type="compositionally biased region" description="Pro residues" evidence="1">
    <location>
        <begin position="244"/>
        <end position="258"/>
    </location>
</feature>
<feature type="signal peptide" evidence="2">
    <location>
        <begin position="1"/>
        <end position="27"/>
    </location>
</feature>
<name>A0ABR3W1V0_9PEZI</name>
<organism evidence="4 5">
    <name type="scientific">Diaporthe australafricana</name>
    <dbReference type="NCBI Taxonomy" id="127596"/>
    <lineage>
        <taxon>Eukaryota</taxon>
        <taxon>Fungi</taxon>
        <taxon>Dikarya</taxon>
        <taxon>Ascomycota</taxon>
        <taxon>Pezizomycotina</taxon>
        <taxon>Sordariomycetes</taxon>
        <taxon>Sordariomycetidae</taxon>
        <taxon>Diaporthales</taxon>
        <taxon>Diaporthaceae</taxon>
        <taxon>Diaporthe</taxon>
    </lineage>
</organism>
<keyword evidence="5" id="KW-1185">Reference proteome</keyword>
<feature type="domain" description="DUF7136" evidence="3">
    <location>
        <begin position="32"/>
        <end position="237"/>
    </location>
</feature>
<evidence type="ECO:0000313" key="5">
    <source>
        <dbReference type="Proteomes" id="UP001583177"/>
    </source>
</evidence>
<evidence type="ECO:0000256" key="2">
    <source>
        <dbReference type="SAM" id="SignalP"/>
    </source>
</evidence>
<dbReference type="Proteomes" id="UP001583177">
    <property type="component" value="Unassembled WGS sequence"/>
</dbReference>
<reference evidence="4 5" key="1">
    <citation type="journal article" date="2024" name="IMA Fungus">
        <title>IMA Genome - F19 : A genome assembly and annotation guide to empower mycologists, including annotated draft genome sequences of Ceratocystis pirilliformis, Diaporthe australafricana, Fusarium ophioides, Paecilomyces lecythidis, and Sporothrix stenoceras.</title>
        <authorList>
            <person name="Aylward J."/>
            <person name="Wilson A.M."/>
            <person name="Visagie C.M."/>
            <person name="Spraker J."/>
            <person name="Barnes I."/>
            <person name="Buitendag C."/>
            <person name="Ceriani C."/>
            <person name="Del Mar Angel L."/>
            <person name="du Plessis D."/>
            <person name="Fuchs T."/>
            <person name="Gasser K."/>
            <person name="Kramer D."/>
            <person name="Li W."/>
            <person name="Munsamy K."/>
            <person name="Piso A."/>
            <person name="Price J.L."/>
            <person name="Sonnekus B."/>
            <person name="Thomas C."/>
            <person name="van der Nest A."/>
            <person name="van Dijk A."/>
            <person name="van Heerden A."/>
            <person name="van Vuuren N."/>
            <person name="Yilmaz N."/>
            <person name="Duong T.A."/>
            <person name="van der Merwe N.A."/>
            <person name="Wingfield M.J."/>
            <person name="Wingfield B.D."/>
        </authorList>
    </citation>
    <scope>NUCLEOTIDE SEQUENCE [LARGE SCALE GENOMIC DNA]</scope>
    <source>
        <strain evidence="4 5">CMW 18300</strain>
    </source>
</reference>
<evidence type="ECO:0000259" key="3">
    <source>
        <dbReference type="Pfam" id="PF23584"/>
    </source>
</evidence>
<dbReference type="Pfam" id="PF23584">
    <property type="entry name" value="DUF7136"/>
    <property type="match status" value="1"/>
</dbReference>
<evidence type="ECO:0000313" key="4">
    <source>
        <dbReference type="EMBL" id="KAL1850967.1"/>
    </source>
</evidence>
<protein>
    <recommendedName>
        <fullName evidence="3">DUF7136 domain-containing protein</fullName>
    </recommendedName>
</protein>
<gene>
    <name evidence="4" type="ORF">Daus18300_012758</name>
</gene>